<dbReference type="Gene3D" id="3.40.50.1980">
    <property type="entry name" value="Nitrogenase molybdenum iron protein domain"/>
    <property type="match status" value="2"/>
</dbReference>
<dbReference type="NCBIfam" id="NF038402">
    <property type="entry name" value="TroA_like"/>
    <property type="match status" value="2"/>
</dbReference>
<dbReference type="eggNOG" id="COG0614">
    <property type="taxonomic scope" value="Bacteria"/>
</dbReference>
<accession>D0LRG8</accession>
<evidence type="ECO:0000313" key="4">
    <source>
        <dbReference type="Proteomes" id="UP000001880"/>
    </source>
</evidence>
<proteinExistence type="predicted"/>
<dbReference type="HOGENOM" id="CLU_038034_2_7_7"/>
<sequence>MAFRIRDDRQRELLFARPPQRIVSLVPSDTETVFALGAGARLVGRTRYCVEPATQVEALPVVGGTKDIDIDAVAALAPDLVLCNQEENARAPLEKMAQMGLKVYVSFPHRVAESLAHVARLARLLGVGGHAPVRALLKRGMDALQARERALAELTPVPVFVPIWMDPLMTMNADTYGSDMLALAGARNVFHDRRRRYPLAADLGGIKDPQTADGDGRDTRYPRVSLDEVRERAPAALLLPDEPHAFDDAEAGRLGDELGLPGERVLRLDGKDLFWYGVRSVDALARLADDIAALRF</sequence>
<dbReference type="PROSITE" id="PS50983">
    <property type="entry name" value="FE_B12_PBP"/>
    <property type="match status" value="1"/>
</dbReference>
<organism evidence="3 4">
    <name type="scientific">Haliangium ochraceum (strain DSM 14365 / JCM 11303 / SMP-2)</name>
    <dbReference type="NCBI Taxonomy" id="502025"/>
    <lineage>
        <taxon>Bacteria</taxon>
        <taxon>Pseudomonadati</taxon>
        <taxon>Myxococcota</taxon>
        <taxon>Polyangia</taxon>
        <taxon>Haliangiales</taxon>
        <taxon>Kofleriaceae</taxon>
        <taxon>Haliangium</taxon>
    </lineage>
</organism>
<protein>
    <submittedName>
        <fullName evidence="3">Periplasmic binding protein</fullName>
    </submittedName>
</protein>
<reference evidence="3 4" key="1">
    <citation type="journal article" date="2010" name="Stand. Genomic Sci.">
        <title>Complete genome sequence of Haliangium ochraceum type strain (SMP-2).</title>
        <authorList>
            <consortium name="US DOE Joint Genome Institute (JGI-PGF)"/>
            <person name="Ivanova N."/>
            <person name="Daum C."/>
            <person name="Lang E."/>
            <person name="Abt B."/>
            <person name="Kopitz M."/>
            <person name="Saunders E."/>
            <person name="Lapidus A."/>
            <person name="Lucas S."/>
            <person name="Glavina Del Rio T."/>
            <person name="Nolan M."/>
            <person name="Tice H."/>
            <person name="Copeland A."/>
            <person name="Cheng J.F."/>
            <person name="Chen F."/>
            <person name="Bruce D."/>
            <person name="Goodwin L."/>
            <person name="Pitluck S."/>
            <person name="Mavromatis K."/>
            <person name="Pati A."/>
            <person name="Mikhailova N."/>
            <person name="Chen A."/>
            <person name="Palaniappan K."/>
            <person name="Land M."/>
            <person name="Hauser L."/>
            <person name="Chang Y.J."/>
            <person name="Jeffries C.D."/>
            <person name="Detter J.C."/>
            <person name="Brettin T."/>
            <person name="Rohde M."/>
            <person name="Goker M."/>
            <person name="Bristow J."/>
            <person name="Markowitz V."/>
            <person name="Eisen J.A."/>
            <person name="Hugenholtz P."/>
            <person name="Kyrpides N.C."/>
            <person name="Klenk H.P."/>
        </authorList>
    </citation>
    <scope>NUCLEOTIDE SEQUENCE [LARGE SCALE GENOMIC DNA]</scope>
    <source>
        <strain evidence="4">DSM 14365 / CIP 107738 / JCM 11303 / AJ 13395 / SMP-2</strain>
    </source>
</reference>
<dbReference type="InterPro" id="IPR002491">
    <property type="entry name" value="ABC_transptr_periplasmic_BD"/>
</dbReference>
<dbReference type="SUPFAM" id="SSF53807">
    <property type="entry name" value="Helical backbone' metal receptor"/>
    <property type="match status" value="1"/>
</dbReference>
<keyword evidence="4" id="KW-1185">Reference proteome</keyword>
<dbReference type="OrthoDB" id="9787830at2"/>
<dbReference type="Proteomes" id="UP000001880">
    <property type="component" value="Chromosome"/>
</dbReference>
<dbReference type="InterPro" id="IPR050902">
    <property type="entry name" value="ABC_Transporter_SBP"/>
</dbReference>
<dbReference type="PANTHER" id="PTHR30535:SF35">
    <property type="entry name" value="PERIPLASMIC BINDING PROTEIN"/>
    <property type="match status" value="1"/>
</dbReference>
<dbReference type="Pfam" id="PF01497">
    <property type="entry name" value="Peripla_BP_2"/>
    <property type="match status" value="1"/>
</dbReference>
<dbReference type="PANTHER" id="PTHR30535">
    <property type="entry name" value="VITAMIN B12-BINDING PROTEIN"/>
    <property type="match status" value="1"/>
</dbReference>
<evidence type="ECO:0000256" key="1">
    <source>
        <dbReference type="ARBA" id="ARBA00022729"/>
    </source>
</evidence>
<evidence type="ECO:0000259" key="2">
    <source>
        <dbReference type="PROSITE" id="PS50983"/>
    </source>
</evidence>
<dbReference type="EMBL" id="CP001804">
    <property type="protein sequence ID" value="ACY17196.1"/>
    <property type="molecule type" value="Genomic_DNA"/>
</dbReference>
<dbReference type="AlphaFoldDB" id="D0LRG8"/>
<gene>
    <name evidence="3" type="ordered locus">Hoch_4706</name>
</gene>
<name>D0LRG8_HALO1</name>
<dbReference type="RefSeq" id="WP_012829794.1">
    <property type="nucleotide sequence ID" value="NC_013440.1"/>
</dbReference>
<keyword evidence="1" id="KW-0732">Signal</keyword>
<dbReference type="STRING" id="502025.Hoch_4706"/>
<feature type="domain" description="Fe/B12 periplasmic-binding" evidence="2">
    <location>
        <begin position="21"/>
        <end position="296"/>
    </location>
</feature>
<evidence type="ECO:0000313" key="3">
    <source>
        <dbReference type="EMBL" id="ACY17196.1"/>
    </source>
</evidence>
<dbReference type="KEGG" id="hoh:Hoch_4706"/>
<dbReference type="InterPro" id="IPR054828">
    <property type="entry name" value="Vit_B12_bind_prot"/>
</dbReference>